<evidence type="ECO:0000256" key="10">
    <source>
        <dbReference type="SAM" id="Phobius"/>
    </source>
</evidence>
<evidence type="ECO:0000313" key="13">
    <source>
        <dbReference type="Proteomes" id="UP001163823"/>
    </source>
</evidence>
<feature type="region of interest" description="Disordered" evidence="9">
    <location>
        <begin position="111"/>
        <end position="146"/>
    </location>
</feature>
<protein>
    <recommendedName>
        <fullName evidence="2">RING-type E3 ubiquitin transferase</fullName>
        <ecNumber evidence="2">2.3.2.27</ecNumber>
    </recommendedName>
</protein>
<proteinExistence type="predicted"/>
<dbReference type="KEGG" id="qsa:O6P43_017495"/>
<dbReference type="PROSITE" id="PS50089">
    <property type="entry name" value="ZF_RING_2"/>
    <property type="match status" value="1"/>
</dbReference>
<keyword evidence="5 8" id="KW-0863">Zinc-finger</keyword>
<keyword evidence="3" id="KW-0808">Transferase</keyword>
<evidence type="ECO:0000256" key="2">
    <source>
        <dbReference type="ARBA" id="ARBA00012483"/>
    </source>
</evidence>
<dbReference type="GO" id="GO:0005737">
    <property type="term" value="C:cytoplasm"/>
    <property type="evidence" value="ECO:0007669"/>
    <property type="project" value="TreeGrafter"/>
</dbReference>
<feature type="compositionally biased region" description="Low complexity" evidence="9">
    <location>
        <begin position="113"/>
        <end position="123"/>
    </location>
</feature>
<dbReference type="InterPro" id="IPR013083">
    <property type="entry name" value="Znf_RING/FYVE/PHD"/>
</dbReference>
<dbReference type="InterPro" id="IPR001841">
    <property type="entry name" value="Znf_RING"/>
</dbReference>
<accession>A0AAD7LQI1</accession>
<reference evidence="12" key="1">
    <citation type="journal article" date="2023" name="Science">
        <title>Elucidation of the pathway for biosynthesis of saponin adjuvants from the soapbark tree.</title>
        <authorList>
            <person name="Reed J."/>
            <person name="Orme A."/>
            <person name="El-Demerdash A."/>
            <person name="Owen C."/>
            <person name="Martin L.B.B."/>
            <person name="Misra R.C."/>
            <person name="Kikuchi S."/>
            <person name="Rejzek M."/>
            <person name="Martin A.C."/>
            <person name="Harkess A."/>
            <person name="Leebens-Mack J."/>
            <person name="Louveau T."/>
            <person name="Stephenson M.J."/>
            <person name="Osbourn A."/>
        </authorList>
    </citation>
    <scope>NUCLEOTIDE SEQUENCE</scope>
    <source>
        <strain evidence="12">S10</strain>
    </source>
</reference>
<evidence type="ECO:0000313" key="12">
    <source>
        <dbReference type="EMBL" id="KAJ7962237.1"/>
    </source>
</evidence>
<keyword evidence="13" id="KW-1185">Reference proteome</keyword>
<keyword evidence="10" id="KW-1133">Transmembrane helix</keyword>
<dbReference type="AlphaFoldDB" id="A0AAD7LQI1"/>
<feature type="domain" description="RING-type" evidence="11">
    <location>
        <begin position="369"/>
        <end position="410"/>
    </location>
</feature>
<evidence type="ECO:0000256" key="6">
    <source>
        <dbReference type="ARBA" id="ARBA00022786"/>
    </source>
</evidence>
<dbReference type="Gene3D" id="3.30.40.10">
    <property type="entry name" value="Zinc/RING finger domain, C3HC4 (zinc finger)"/>
    <property type="match status" value="1"/>
</dbReference>
<keyword evidence="10" id="KW-0472">Membrane</keyword>
<organism evidence="12 13">
    <name type="scientific">Quillaja saponaria</name>
    <name type="common">Soap bark tree</name>
    <dbReference type="NCBI Taxonomy" id="32244"/>
    <lineage>
        <taxon>Eukaryota</taxon>
        <taxon>Viridiplantae</taxon>
        <taxon>Streptophyta</taxon>
        <taxon>Embryophyta</taxon>
        <taxon>Tracheophyta</taxon>
        <taxon>Spermatophyta</taxon>
        <taxon>Magnoliopsida</taxon>
        <taxon>eudicotyledons</taxon>
        <taxon>Gunneridae</taxon>
        <taxon>Pentapetalae</taxon>
        <taxon>rosids</taxon>
        <taxon>fabids</taxon>
        <taxon>Fabales</taxon>
        <taxon>Quillajaceae</taxon>
        <taxon>Quillaja</taxon>
    </lineage>
</organism>
<dbReference type="GO" id="GO:0061630">
    <property type="term" value="F:ubiquitin protein ligase activity"/>
    <property type="evidence" value="ECO:0007669"/>
    <property type="project" value="UniProtKB-EC"/>
</dbReference>
<evidence type="ECO:0000256" key="3">
    <source>
        <dbReference type="ARBA" id="ARBA00022679"/>
    </source>
</evidence>
<dbReference type="Pfam" id="PF13639">
    <property type="entry name" value="zf-RING_2"/>
    <property type="match status" value="1"/>
</dbReference>
<evidence type="ECO:0000259" key="11">
    <source>
        <dbReference type="PROSITE" id="PS50089"/>
    </source>
</evidence>
<feature type="compositionally biased region" description="Acidic residues" evidence="9">
    <location>
        <begin position="217"/>
        <end position="248"/>
    </location>
</feature>
<evidence type="ECO:0000256" key="4">
    <source>
        <dbReference type="ARBA" id="ARBA00022723"/>
    </source>
</evidence>
<dbReference type="Proteomes" id="UP001163823">
    <property type="component" value="Chromosome 7"/>
</dbReference>
<evidence type="ECO:0000256" key="7">
    <source>
        <dbReference type="ARBA" id="ARBA00022833"/>
    </source>
</evidence>
<dbReference type="EC" id="2.3.2.27" evidence="2"/>
<dbReference type="FunFam" id="3.30.40.10:FF:000022">
    <property type="entry name" value="E3 ubiquitin-protein ligase RING1-like"/>
    <property type="match status" value="1"/>
</dbReference>
<comment type="caution">
    <text evidence="12">The sequence shown here is derived from an EMBL/GenBank/DDBJ whole genome shotgun (WGS) entry which is preliminary data.</text>
</comment>
<sequence>MDTSLAVDHSVQTAACALCQKAFSPSSEANNDFGNSVCGDCKFLLLEDIGIPGQDSYRRRRGRFRYSSSESIENILSQQFPHMINTARQNQSTMSGLEDQPVDGDAASWILQRTSSRTTPSGSRRWRRVISDTESDGLDNPDSLYGDSESHVSLGRYRFSHGESDSSFSFSAYGGDSDASVDGHSFMDTEMFILPDVGSDDSDTDIDPMRAGVSQWDSDDLEEEDEEEEDEEEDEERGWEVAEAEEDEARSRLPNLLMSSSRERNDPNNWRQWLHSPESEGLIRRRITDGWQTYTNNILTNLEEPELPHYHGATYGDYLDARGFENLLENLAQNDSSRRGSPPASVSFLNSLPLITISEEHEKHDGLTCAICKDVITLGTEVNQLPCLHLYHPSCILPWLSNRNSCPLCRYELPTDDKEYEESKRNTDGRMEINEFQQRNVTDDSSSNVSDEAEAYEEHGFSQDRSEQRERLDADPVISSSDVRGGRGWFLLAAAPIVSLVGFVIVLWLGNPLTVRRGRPGHCNLPVQNQHQIHVSASSQRDNRRRWWSLF</sequence>
<evidence type="ECO:0000256" key="9">
    <source>
        <dbReference type="SAM" id="MobiDB-lite"/>
    </source>
</evidence>
<feature type="transmembrane region" description="Helical" evidence="10">
    <location>
        <begin position="489"/>
        <end position="509"/>
    </location>
</feature>
<name>A0AAD7LQI1_QUISA</name>
<evidence type="ECO:0000256" key="8">
    <source>
        <dbReference type="PROSITE-ProRule" id="PRU00175"/>
    </source>
</evidence>
<gene>
    <name evidence="12" type="ORF">O6P43_017495</name>
</gene>
<dbReference type="PANTHER" id="PTHR15710:SF242">
    <property type="entry name" value="OS06G0633500 PROTEIN"/>
    <property type="match status" value="1"/>
</dbReference>
<keyword evidence="6" id="KW-0833">Ubl conjugation pathway</keyword>
<feature type="compositionally biased region" description="Basic and acidic residues" evidence="9">
    <location>
        <begin position="456"/>
        <end position="474"/>
    </location>
</feature>
<comment type="catalytic activity">
    <reaction evidence="1">
        <text>S-ubiquitinyl-[E2 ubiquitin-conjugating enzyme]-L-cysteine + [acceptor protein]-L-lysine = [E2 ubiquitin-conjugating enzyme]-L-cysteine + N(6)-ubiquitinyl-[acceptor protein]-L-lysine.</text>
        <dbReference type="EC" id="2.3.2.27"/>
    </reaction>
</comment>
<dbReference type="SUPFAM" id="SSF57850">
    <property type="entry name" value="RING/U-box"/>
    <property type="match status" value="1"/>
</dbReference>
<evidence type="ECO:0000256" key="1">
    <source>
        <dbReference type="ARBA" id="ARBA00000900"/>
    </source>
</evidence>
<dbReference type="GO" id="GO:0016567">
    <property type="term" value="P:protein ubiquitination"/>
    <property type="evidence" value="ECO:0007669"/>
    <property type="project" value="TreeGrafter"/>
</dbReference>
<evidence type="ECO:0000256" key="5">
    <source>
        <dbReference type="ARBA" id="ARBA00022771"/>
    </source>
</evidence>
<keyword evidence="4" id="KW-0479">Metal-binding</keyword>
<keyword evidence="7" id="KW-0862">Zinc</keyword>
<dbReference type="PANTHER" id="PTHR15710">
    <property type="entry name" value="E3 UBIQUITIN-PROTEIN LIGASE PRAJA"/>
    <property type="match status" value="1"/>
</dbReference>
<feature type="region of interest" description="Disordered" evidence="9">
    <location>
        <begin position="418"/>
        <end position="476"/>
    </location>
</feature>
<keyword evidence="10" id="KW-0812">Transmembrane</keyword>
<dbReference type="SMART" id="SM00184">
    <property type="entry name" value="RING"/>
    <property type="match status" value="1"/>
</dbReference>
<dbReference type="EMBL" id="JARAOO010000007">
    <property type="protein sequence ID" value="KAJ7962237.1"/>
    <property type="molecule type" value="Genomic_DNA"/>
</dbReference>
<feature type="compositionally biased region" description="Basic and acidic residues" evidence="9">
    <location>
        <begin position="418"/>
        <end position="433"/>
    </location>
</feature>
<feature type="region of interest" description="Disordered" evidence="9">
    <location>
        <begin position="196"/>
        <end position="268"/>
    </location>
</feature>
<dbReference type="GO" id="GO:0008270">
    <property type="term" value="F:zinc ion binding"/>
    <property type="evidence" value="ECO:0007669"/>
    <property type="project" value="UniProtKB-KW"/>
</dbReference>